<dbReference type="RefSeq" id="WP_115691867.1">
    <property type="nucleotide sequence ID" value="NZ_CP031417.1"/>
</dbReference>
<name>A0A345ZX41_9HYPH</name>
<proteinExistence type="predicted"/>
<organism evidence="1 2">
    <name type="scientific">Pseudolabrys taiwanensis</name>
    <dbReference type="NCBI Taxonomy" id="331696"/>
    <lineage>
        <taxon>Bacteria</taxon>
        <taxon>Pseudomonadati</taxon>
        <taxon>Pseudomonadota</taxon>
        <taxon>Alphaproteobacteria</taxon>
        <taxon>Hyphomicrobiales</taxon>
        <taxon>Xanthobacteraceae</taxon>
        <taxon>Pseudolabrys</taxon>
    </lineage>
</organism>
<dbReference type="EMBL" id="CP031417">
    <property type="protein sequence ID" value="AXK81488.1"/>
    <property type="molecule type" value="Genomic_DNA"/>
</dbReference>
<keyword evidence="2" id="KW-1185">Reference proteome</keyword>
<dbReference type="Proteomes" id="UP000254889">
    <property type="component" value="Chromosome"/>
</dbReference>
<evidence type="ECO:0000313" key="1">
    <source>
        <dbReference type="EMBL" id="AXK81488.1"/>
    </source>
</evidence>
<protein>
    <submittedName>
        <fullName evidence="1">Ferredoxin</fullName>
    </submittedName>
</protein>
<dbReference type="OrthoDB" id="8235668at2"/>
<gene>
    <name evidence="1" type="ORF">DW352_13795</name>
</gene>
<dbReference type="AlphaFoldDB" id="A0A345ZX41"/>
<accession>A0A345ZX41</accession>
<sequence length="102" mass="11666">MYVILTSKPGQFKTVIHDGVRPLEAYDYFFYGTKKAHFVIAELLDERAKIRVVEDDTAIVNDVPSKFLEKFESVEGAFNEIKHLTTFGHMETVLRKTDVAAQ</sequence>
<evidence type="ECO:0000313" key="2">
    <source>
        <dbReference type="Proteomes" id="UP000254889"/>
    </source>
</evidence>
<reference evidence="1 2" key="1">
    <citation type="submission" date="2018-07" db="EMBL/GenBank/DDBJ databases">
        <authorList>
            <person name="Quirk P.G."/>
            <person name="Krulwich T.A."/>
        </authorList>
    </citation>
    <scope>NUCLEOTIDE SEQUENCE [LARGE SCALE GENOMIC DNA]</scope>
    <source>
        <strain evidence="1 2">CC-BB4</strain>
    </source>
</reference>
<dbReference type="KEGG" id="ptaw:DW352_13795"/>